<dbReference type="HOGENOM" id="CLU_014923_1_0_1"/>
<evidence type="ECO:0000256" key="6">
    <source>
        <dbReference type="SAM" id="MobiDB-lite"/>
    </source>
</evidence>
<dbReference type="KEGG" id="wse:WALSEDRAFT_48871"/>
<dbReference type="InterPro" id="IPR016722">
    <property type="entry name" value="DNA_pol_alpha_bsu"/>
</dbReference>
<dbReference type="PIRSF" id="PIRSF018300">
    <property type="entry name" value="DNA_pol_alph_2"/>
    <property type="match status" value="1"/>
</dbReference>
<feature type="region of interest" description="Disordered" evidence="6">
    <location>
        <begin position="26"/>
        <end position="66"/>
    </location>
</feature>
<evidence type="ECO:0000259" key="7">
    <source>
        <dbReference type="Pfam" id="PF04042"/>
    </source>
</evidence>
<evidence type="ECO:0000256" key="5">
    <source>
        <dbReference type="ARBA" id="ARBA00023242"/>
    </source>
</evidence>
<evidence type="ECO:0000256" key="4">
    <source>
        <dbReference type="ARBA" id="ARBA00022705"/>
    </source>
</evidence>
<dbReference type="eggNOG" id="KOG1625">
    <property type="taxonomic scope" value="Eukaryota"/>
</dbReference>
<dbReference type="InterPro" id="IPR007185">
    <property type="entry name" value="DNA_pol_a/d/e_bsu"/>
</dbReference>
<dbReference type="OMA" id="PFLDIEH"/>
<keyword evidence="10" id="KW-1185">Reference proteome</keyword>
<feature type="domain" description="DNA polymerase alpha/delta/epsilon subunit B" evidence="7">
    <location>
        <begin position="266"/>
        <end position="503"/>
    </location>
</feature>
<sequence>MNLRNFKLQLQSEAVQNTPVKKPSLNLKKRVQQQSTPLRNSSSPLTPSNYASDSTPKASQSNFVSRKNPGLITNTLNGHLEIAPNNSVFDTRVGLLSAVSLKKYKYRYMFEKLSERSAVLDERIDYFANRVKEFYKGSFEIEIGDPGMMNQSQTICIGRICKETDITKLDEDSIILETSKSLGSGARVPLRFSNECKVRGVPKGSGGIRLFPGRIVGVLGSNRGAGYFGVEEIFTMPPLGTVKTHSQELYDMQHSTESLGSSPMSVIVAAGPYTLDSNLDYEPFDALMTQVERKQPDVVILLGPFVDANHPMIKKGEVDLLTEDLFKMRIGSRLTRALENAKGCTAVLIPSVRDLITPYVVYPQNALPLNNLGLPPRQRCKCVSNPASFHVNEVLFGISNVDNFMHIRKEEFFKPLKEADEEENETNGATLNDNMKNLCSDIIDQQIYYPMFPAPKELSQDVNLDVSHLELANFPNGKTSEDADERVIPDILILPSILKNFAKVVDQTICVNPWPTARGKNSGTFAHLSIHPMSKQQLSNTNQFIHHKINERCRVDIINI</sequence>
<dbReference type="EMBL" id="JH668248">
    <property type="protein sequence ID" value="EIM19600.1"/>
    <property type="molecule type" value="Genomic_DNA"/>
</dbReference>
<dbReference type="GO" id="GO:0005658">
    <property type="term" value="C:alpha DNA polymerase:primase complex"/>
    <property type="evidence" value="ECO:0007669"/>
    <property type="project" value="TreeGrafter"/>
</dbReference>
<comment type="subcellular location">
    <subcellularLocation>
        <location evidence="1">Nucleus</location>
    </subcellularLocation>
</comment>
<dbReference type="STRING" id="671144.I4Y6K8"/>
<keyword evidence="4" id="KW-0235">DNA replication</keyword>
<comment type="similarity">
    <text evidence="2">Belongs to the DNA polymerase alpha subunit B family.</text>
</comment>
<dbReference type="InParanoid" id="I4Y6K8"/>
<accession>I4Y6K8</accession>
<dbReference type="InterPro" id="IPR054300">
    <property type="entry name" value="OB_DPOA2"/>
</dbReference>
<proteinExistence type="inferred from homology"/>
<evidence type="ECO:0000313" key="10">
    <source>
        <dbReference type="Proteomes" id="UP000005242"/>
    </source>
</evidence>
<evidence type="ECO:0000256" key="2">
    <source>
        <dbReference type="ARBA" id="ARBA00007299"/>
    </source>
</evidence>
<protein>
    <recommendedName>
        <fullName evidence="3">DNA polymerase alpha subunit B</fullName>
    </recommendedName>
</protein>
<dbReference type="PANTHER" id="PTHR23061:SF12">
    <property type="entry name" value="DNA POLYMERASE ALPHA SUBUNIT B"/>
    <property type="match status" value="1"/>
</dbReference>
<keyword evidence="5" id="KW-0539">Nucleus</keyword>
<feature type="domain" description="DNA polymerase alpha subunit B OB" evidence="8">
    <location>
        <begin position="118"/>
        <end position="234"/>
    </location>
</feature>
<dbReference type="GO" id="GO:0006270">
    <property type="term" value="P:DNA replication initiation"/>
    <property type="evidence" value="ECO:0007669"/>
    <property type="project" value="TreeGrafter"/>
</dbReference>
<dbReference type="Proteomes" id="UP000005242">
    <property type="component" value="Unassembled WGS sequence"/>
</dbReference>
<dbReference type="AlphaFoldDB" id="I4Y6K8"/>
<dbReference type="GO" id="GO:0003677">
    <property type="term" value="F:DNA binding"/>
    <property type="evidence" value="ECO:0007669"/>
    <property type="project" value="InterPro"/>
</dbReference>
<name>I4Y6K8_WALMC</name>
<evidence type="ECO:0000256" key="1">
    <source>
        <dbReference type="ARBA" id="ARBA00004123"/>
    </source>
</evidence>
<evidence type="ECO:0000313" key="9">
    <source>
        <dbReference type="EMBL" id="EIM19600.1"/>
    </source>
</evidence>
<dbReference type="Gene3D" id="3.60.21.60">
    <property type="match status" value="2"/>
</dbReference>
<dbReference type="Pfam" id="PF04042">
    <property type="entry name" value="DNA_pol_E_B"/>
    <property type="match status" value="1"/>
</dbReference>
<reference evidence="9 10" key="1">
    <citation type="journal article" date="2012" name="Fungal Genet. Biol.">
        <title>The genome of the xerotolerant mold Wallemia sebi reveals adaptations to osmotic stress and suggests cryptic sexual reproduction.</title>
        <authorList>
            <person name="Padamsee M."/>
            <person name="Kumar T.K.A."/>
            <person name="Riley R."/>
            <person name="Binder M."/>
            <person name="Boyd A."/>
            <person name="Calvo A.M."/>
            <person name="Furukawa K."/>
            <person name="Hesse C."/>
            <person name="Hohmann S."/>
            <person name="James T.Y."/>
            <person name="LaButti K."/>
            <person name="Lapidus A."/>
            <person name="Lindquist E."/>
            <person name="Lucas S."/>
            <person name="Miller K."/>
            <person name="Shantappa S."/>
            <person name="Grigoriev I.V."/>
            <person name="Hibbett D.S."/>
            <person name="McLaughlin D.J."/>
            <person name="Spatafora J.W."/>
            <person name="Aime M.C."/>
        </authorList>
    </citation>
    <scope>NUCLEOTIDE SEQUENCE [LARGE SCALE GENOMIC DNA]</scope>
    <source>
        <strain evidence="10">ATCC MYA-4683 / CBS 633.66</strain>
    </source>
</reference>
<dbReference type="FunCoup" id="I4Y6K8">
    <property type="interactions" value="162"/>
</dbReference>
<dbReference type="GeneID" id="18472474"/>
<dbReference type="PANTHER" id="PTHR23061">
    <property type="entry name" value="DNA POLYMERASE 2 ALPHA 70 KDA SUBUNIT"/>
    <property type="match status" value="1"/>
</dbReference>
<gene>
    <name evidence="9" type="ORF">WALSEDRAFT_48871</name>
</gene>
<dbReference type="Pfam" id="PF22062">
    <property type="entry name" value="OB_DPOA2"/>
    <property type="match status" value="1"/>
</dbReference>
<organism evidence="9 10">
    <name type="scientific">Wallemia mellicola (strain ATCC MYA-4683 / CBS 633.66)</name>
    <name type="common">Wallemia sebi (CBS 633.66)</name>
    <dbReference type="NCBI Taxonomy" id="671144"/>
    <lineage>
        <taxon>Eukaryota</taxon>
        <taxon>Fungi</taxon>
        <taxon>Dikarya</taxon>
        <taxon>Basidiomycota</taxon>
        <taxon>Wallemiomycotina</taxon>
        <taxon>Wallemiomycetes</taxon>
        <taxon>Wallemiales</taxon>
        <taxon>Wallemiaceae</taxon>
        <taxon>Wallemia</taxon>
    </lineage>
</organism>
<feature type="compositionally biased region" description="Polar residues" evidence="6">
    <location>
        <begin position="32"/>
        <end position="66"/>
    </location>
</feature>
<evidence type="ECO:0000256" key="3">
    <source>
        <dbReference type="ARBA" id="ARBA00018596"/>
    </source>
</evidence>
<dbReference type="RefSeq" id="XP_006960398.1">
    <property type="nucleotide sequence ID" value="XM_006960336.1"/>
</dbReference>
<evidence type="ECO:0000259" key="8">
    <source>
        <dbReference type="Pfam" id="PF22062"/>
    </source>
</evidence>
<dbReference type="OrthoDB" id="336885at2759"/>